<evidence type="ECO:0000256" key="7">
    <source>
        <dbReference type="ARBA" id="ARBA00023033"/>
    </source>
</evidence>
<feature type="transmembrane region" description="Helical" evidence="9">
    <location>
        <begin position="12"/>
        <end position="30"/>
    </location>
</feature>
<dbReference type="InterPro" id="IPR001128">
    <property type="entry name" value="Cyt_P450"/>
</dbReference>
<dbReference type="GO" id="GO:0004497">
    <property type="term" value="F:monooxygenase activity"/>
    <property type="evidence" value="ECO:0007669"/>
    <property type="project" value="UniProtKB-KW"/>
</dbReference>
<gene>
    <name evidence="10" type="ORF">L1049_018059</name>
</gene>
<sequence length="185" mass="20629">MALDTIFLLRELAMAALLSFITHFFIHSLLSKPSRRLLPRPRGWPIVGVLPLLGPMPHVTLAKMSKKYGPITYLKIANSGIVVASTPDAARAFLKTLDMNFTNRAPNAGATHLAYNAQDLVFAEYGPRWKLLRKLTSSHMLGGKALEDWTQVRALELGHMLQTMHESSRQEGRAPFGFRKPKIAV</sequence>
<evidence type="ECO:0000313" key="10">
    <source>
        <dbReference type="EMBL" id="KAK9273252.1"/>
    </source>
</evidence>
<dbReference type="EMBL" id="JBBPBK010000012">
    <property type="protein sequence ID" value="KAK9273252.1"/>
    <property type="molecule type" value="Genomic_DNA"/>
</dbReference>
<dbReference type="Gene3D" id="1.10.630.10">
    <property type="entry name" value="Cytochrome P450"/>
    <property type="match status" value="1"/>
</dbReference>
<keyword evidence="7" id="KW-0503">Monooxygenase</keyword>
<comment type="caution">
    <text evidence="10">The sequence shown here is derived from an EMBL/GenBank/DDBJ whole genome shotgun (WGS) entry which is preliminary data.</text>
</comment>
<feature type="region of interest" description="Disordered" evidence="8">
    <location>
        <begin position="166"/>
        <end position="185"/>
    </location>
</feature>
<keyword evidence="3" id="KW-0349">Heme</keyword>
<keyword evidence="4" id="KW-0479">Metal-binding</keyword>
<evidence type="ECO:0000256" key="1">
    <source>
        <dbReference type="ARBA" id="ARBA00001971"/>
    </source>
</evidence>
<evidence type="ECO:0000256" key="3">
    <source>
        <dbReference type="ARBA" id="ARBA00022617"/>
    </source>
</evidence>
<dbReference type="SUPFAM" id="SSF48264">
    <property type="entry name" value="Cytochrome P450"/>
    <property type="match status" value="1"/>
</dbReference>
<proteinExistence type="inferred from homology"/>
<evidence type="ECO:0008006" key="12">
    <source>
        <dbReference type="Google" id="ProtNLM"/>
    </source>
</evidence>
<dbReference type="Pfam" id="PF00067">
    <property type="entry name" value="p450"/>
    <property type="match status" value="1"/>
</dbReference>
<keyword evidence="5" id="KW-0560">Oxidoreductase</keyword>
<dbReference type="PANTHER" id="PTHR47944:SF18">
    <property type="entry name" value="FLAVONOID 3'-MONOOXYGENASE"/>
    <property type="match status" value="1"/>
</dbReference>
<keyword evidence="6" id="KW-0408">Iron</keyword>
<keyword evidence="9" id="KW-0472">Membrane</keyword>
<dbReference type="GO" id="GO:0020037">
    <property type="term" value="F:heme binding"/>
    <property type="evidence" value="ECO:0007669"/>
    <property type="project" value="InterPro"/>
</dbReference>
<comment type="cofactor">
    <cofactor evidence="1">
        <name>heme</name>
        <dbReference type="ChEBI" id="CHEBI:30413"/>
    </cofactor>
</comment>
<evidence type="ECO:0000256" key="9">
    <source>
        <dbReference type="SAM" id="Phobius"/>
    </source>
</evidence>
<dbReference type="GO" id="GO:0005506">
    <property type="term" value="F:iron ion binding"/>
    <property type="evidence" value="ECO:0007669"/>
    <property type="project" value="InterPro"/>
</dbReference>
<dbReference type="GO" id="GO:0016705">
    <property type="term" value="F:oxidoreductase activity, acting on paired donors, with incorporation or reduction of molecular oxygen"/>
    <property type="evidence" value="ECO:0007669"/>
    <property type="project" value="InterPro"/>
</dbReference>
<keyword evidence="9" id="KW-0812">Transmembrane</keyword>
<dbReference type="AlphaFoldDB" id="A0AAP0R7P1"/>
<evidence type="ECO:0000256" key="2">
    <source>
        <dbReference type="ARBA" id="ARBA00010617"/>
    </source>
</evidence>
<evidence type="ECO:0000256" key="8">
    <source>
        <dbReference type="SAM" id="MobiDB-lite"/>
    </source>
</evidence>
<evidence type="ECO:0000313" key="11">
    <source>
        <dbReference type="Proteomes" id="UP001415857"/>
    </source>
</evidence>
<keyword evidence="9" id="KW-1133">Transmembrane helix</keyword>
<evidence type="ECO:0000256" key="6">
    <source>
        <dbReference type="ARBA" id="ARBA00023004"/>
    </source>
</evidence>
<dbReference type="InterPro" id="IPR036396">
    <property type="entry name" value="Cyt_P450_sf"/>
</dbReference>
<reference evidence="10 11" key="1">
    <citation type="journal article" date="2024" name="Plant J.">
        <title>Genome sequences and population genomics reveal climatic adaptation and genomic divergence between two closely related sweetgum species.</title>
        <authorList>
            <person name="Xu W.Q."/>
            <person name="Ren C.Q."/>
            <person name="Zhang X.Y."/>
            <person name="Comes H.P."/>
            <person name="Liu X.H."/>
            <person name="Li Y.G."/>
            <person name="Kettle C.J."/>
            <person name="Jalonen R."/>
            <person name="Gaisberger H."/>
            <person name="Ma Y.Z."/>
            <person name="Qiu Y.X."/>
        </authorList>
    </citation>
    <scope>NUCLEOTIDE SEQUENCE [LARGE SCALE GENOMIC DNA]</scope>
    <source>
        <strain evidence="10">Hangzhou</strain>
    </source>
</reference>
<keyword evidence="11" id="KW-1185">Reference proteome</keyword>
<comment type="similarity">
    <text evidence="2">Belongs to the cytochrome P450 family.</text>
</comment>
<evidence type="ECO:0000256" key="4">
    <source>
        <dbReference type="ARBA" id="ARBA00022723"/>
    </source>
</evidence>
<dbReference type="PANTHER" id="PTHR47944">
    <property type="entry name" value="CYTOCHROME P450 98A9"/>
    <property type="match status" value="1"/>
</dbReference>
<organism evidence="10 11">
    <name type="scientific">Liquidambar formosana</name>
    <name type="common">Formosan gum</name>
    <dbReference type="NCBI Taxonomy" id="63359"/>
    <lineage>
        <taxon>Eukaryota</taxon>
        <taxon>Viridiplantae</taxon>
        <taxon>Streptophyta</taxon>
        <taxon>Embryophyta</taxon>
        <taxon>Tracheophyta</taxon>
        <taxon>Spermatophyta</taxon>
        <taxon>Magnoliopsida</taxon>
        <taxon>eudicotyledons</taxon>
        <taxon>Gunneridae</taxon>
        <taxon>Pentapetalae</taxon>
        <taxon>Saxifragales</taxon>
        <taxon>Altingiaceae</taxon>
        <taxon>Liquidambar</taxon>
    </lineage>
</organism>
<protein>
    <recommendedName>
        <fullName evidence="12">Flavonoid 3',5'-hydroxylase</fullName>
    </recommendedName>
</protein>
<evidence type="ECO:0000256" key="5">
    <source>
        <dbReference type="ARBA" id="ARBA00023002"/>
    </source>
</evidence>
<accession>A0AAP0R7P1</accession>
<name>A0AAP0R7P1_LIQFO</name>
<dbReference type="Proteomes" id="UP001415857">
    <property type="component" value="Unassembled WGS sequence"/>
</dbReference>